<dbReference type="InterPro" id="IPR013761">
    <property type="entry name" value="SAM/pointed_sf"/>
</dbReference>
<dbReference type="SUPFAM" id="SSF47769">
    <property type="entry name" value="SAM/Pointed domain"/>
    <property type="match status" value="1"/>
</dbReference>
<feature type="compositionally biased region" description="Basic and acidic residues" evidence="1">
    <location>
        <begin position="133"/>
        <end position="147"/>
    </location>
</feature>
<reference evidence="3 4" key="1">
    <citation type="submission" date="2023-05" db="EMBL/GenBank/DDBJ databases">
        <title>A 100% complete, gapless, phased diploid assembly of the Scenedesmus obliquus UTEX 3031 genome.</title>
        <authorList>
            <person name="Biondi T.C."/>
            <person name="Hanschen E.R."/>
            <person name="Kwon T."/>
            <person name="Eng W."/>
            <person name="Kruse C.P.S."/>
            <person name="Koehler S.I."/>
            <person name="Kunde Y."/>
            <person name="Gleasner C.D."/>
            <person name="You Mak K.T."/>
            <person name="Polle J."/>
            <person name="Hovde B.T."/>
            <person name="Starkenburg S.R."/>
        </authorList>
    </citation>
    <scope>NUCLEOTIDE SEQUENCE [LARGE SCALE GENOMIC DNA]</scope>
    <source>
        <strain evidence="3 4">DOE0152z</strain>
    </source>
</reference>
<proteinExistence type="predicted"/>
<feature type="region of interest" description="Disordered" evidence="1">
    <location>
        <begin position="131"/>
        <end position="166"/>
    </location>
</feature>
<dbReference type="Proteomes" id="UP001244341">
    <property type="component" value="Chromosome 2b"/>
</dbReference>
<evidence type="ECO:0000313" key="4">
    <source>
        <dbReference type="Proteomes" id="UP001244341"/>
    </source>
</evidence>
<accession>A0ABY8TQ96</accession>
<gene>
    <name evidence="3" type="ORF">OEZ85_010735</name>
</gene>
<name>A0ABY8TQ96_TETOB</name>
<feature type="compositionally biased region" description="Low complexity" evidence="1">
    <location>
        <begin position="522"/>
        <end position="548"/>
    </location>
</feature>
<feature type="domain" description="SAM" evidence="2">
    <location>
        <begin position="773"/>
        <end position="839"/>
    </location>
</feature>
<feature type="region of interest" description="Disordered" evidence="1">
    <location>
        <begin position="218"/>
        <end position="238"/>
    </location>
</feature>
<feature type="region of interest" description="Disordered" evidence="1">
    <location>
        <begin position="522"/>
        <end position="555"/>
    </location>
</feature>
<dbReference type="Pfam" id="PF00536">
    <property type="entry name" value="SAM_1"/>
    <property type="match status" value="1"/>
</dbReference>
<sequence>MGPYAKALSKMSVAVCVPASLISTHMQQMQEMENGTTKAVQLQLVLLPPYAEDATPETPAQQVIDLRHGITIRKNKGTARSLIEVYTLNGLPLARSVPVQNGYFLRGVRVLGACHIQLLCSPELPPEVAAAKESMEAQKRAKNRERQAAGLFRRRGGRPSAASRAAAQRAAAPAEVAAAAAAAGGAFAAGSAAADPQPAGNVVAAIDQLLAELGESVEEIPSGGGGGGAESAGGAVGAADQGGEAGSALLMPTAAAAAAAAPAGSQSAGAWFTTGNVNVPTNGPFVKVMQSMKALMYIPSRLASVHMPELQQMAPNSSRPISAQLVLLPRYAEDATPATPAQGVMELQHGVSVSRHGKHSTSSYQLSGLALTGSAPARQGWWLRGVRYLGGMRVQLLCSPELPPEIAAAKADQEASRQAKRRLGKQALQQQQREYWARRMQQQQGSTLEVPAASHSGHVHQPSAAAAGAAGSPFAAAAAAAVAAAAAHGVSASPVVRSPGASTGTISGTSAAAAAAAAAAAPLGATNSTPPLTQQQQQQQQQLSTQLTGAGGSRQLIADPSSLQLECGAPARQDSRLPLPPTPAAVCSSSKMRSLSGLQLATNAAAPAGAADDMHWQQQQQQQQQQSAVPAKRPGGSCIDGSEGLGSAGKRSRQLQDAGAMAPADEAALGAAEVTAAATEASMSDVTGGGSPRAPALALATHADLATAQPAAAQEPSAAAAAAAAATTAGNSSSSTVPVTPAGARTSPAPAAITTTATCAGVPPVVSGSGAAAVAASGSPVSQLLQRLGLGHFADVFAAEQVDSLEMLAALDAADFRDMGVPKGPMALMRRHARQLTQPPAADGGDED</sequence>
<feature type="region of interest" description="Disordered" evidence="1">
    <location>
        <begin position="729"/>
        <end position="748"/>
    </location>
</feature>
<evidence type="ECO:0000313" key="3">
    <source>
        <dbReference type="EMBL" id="WIA10547.1"/>
    </source>
</evidence>
<feature type="region of interest" description="Disordered" evidence="1">
    <location>
        <begin position="409"/>
        <end position="464"/>
    </location>
</feature>
<evidence type="ECO:0000256" key="1">
    <source>
        <dbReference type="SAM" id="MobiDB-lite"/>
    </source>
</evidence>
<evidence type="ECO:0000259" key="2">
    <source>
        <dbReference type="SMART" id="SM00454"/>
    </source>
</evidence>
<dbReference type="SMART" id="SM00454">
    <property type="entry name" value="SAM"/>
    <property type="match status" value="1"/>
</dbReference>
<organism evidence="3 4">
    <name type="scientific">Tetradesmus obliquus</name>
    <name type="common">Green alga</name>
    <name type="synonym">Acutodesmus obliquus</name>
    <dbReference type="NCBI Taxonomy" id="3088"/>
    <lineage>
        <taxon>Eukaryota</taxon>
        <taxon>Viridiplantae</taxon>
        <taxon>Chlorophyta</taxon>
        <taxon>core chlorophytes</taxon>
        <taxon>Chlorophyceae</taxon>
        <taxon>CS clade</taxon>
        <taxon>Sphaeropleales</taxon>
        <taxon>Scenedesmaceae</taxon>
        <taxon>Tetradesmus</taxon>
    </lineage>
</organism>
<feature type="region of interest" description="Disordered" evidence="1">
    <location>
        <begin position="606"/>
        <end position="664"/>
    </location>
</feature>
<dbReference type="Gene3D" id="1.10.150.50">
    <property type="entry name" value="Transcription Factor, Ets-1"/>
    <property type="match status" value="1"/>
</dbReference>
<dbReference type="EMBL" id="CP126209">
    <property type="protein sequence ID" value="WIA10547.1"/>
    <property type="molecule type" value="Genomic_DNA"/>
</dbReference>
<dbReference type="InterPro" id="IPR001660">
    <property type="entry name" value="SAM"/>
</dbReference>
<feature type="compositionally biased region" description="Gly residues" evidence="1">
    <location>
        <begin position="222"/>
        <end position="236"/>
    </location>
</feature>
<protein>
    <recommendedName>
        <fullName evidence="2">SAM domain-containing protein</fullName>
    </recommendedName>
</protein>
<keyword evidence="4" id="KW-1185">Reference proteome</keyword>
<feature type="compositionally biased region" description="Low complexity" evidence="1">
    <location>
        <begin position="606"/>
        <end position="626"/>
    </location>
</feature>